<sequence>MPEAELPRLGREMPATGIGAPAISIHGYLAGPLGAHHHRVTARGRGFASHSVSG</sequence>
<reference evidence="1" key="1">
    <citation type="submission" date="2022-10" db="EMBL/GenBank/DDBJ databases">
        <title>The complete genomes of actinobacterial strains from the NBC collection.</title>
        <authorList>
            <person name="Joergensen T.S."/>
            <person name="Alvarez Arevalo M."/>
            <person name="Sterndorff E.B."/>
            <person name="Faurdal D."/>
            <person name="Vuksanovic O."/>
            <person name="Mourched A.-S."/>
            <person name="Charusanti P."/>
            <person name="Shaw S."/>
            <person name="Blin K."/>
            <person name="Weber T."/>
        </authorList>
    </citation>
    <scope>NUCLEOTIDE SEQUENCE</scope>
    <source>
        <strain evidence="1">NBC_00222</strain>
    </source>
</reference>
<gene>
    <name evidence="1" type="ORF">OHA16_39350</name>
</gene>
<accession>A0ABZ1UBI0</accession>
<name>A0ABZ1UBI0_9ACTN</name>
<dbReference type="EMBL" id="CP108110">
    <property type="protein sequence ID" value="WUQ88525.1"/>
    <property type="molecule type" value="Genomic_DNA"/>
</dbReference>
<protein>
    <submittedName>
        <fullName evidence="1">Uncharacterized protein</fullName>
    </submittedName>
</protein>
<evidence type="ECO:0000313" key="1">
    <source>
        <dbReference type="EMBL" id="WUQ88525.1"/>
    </source>
</evidence>
<keyword evidence="2" id="KW-1185">Reference proteome</keyword>
<dbReference type="Proteomes" id="UP001432222">
    <property type="component" value="Chromosome"/>
</dbReference>
<evidence type="ECO:0000313" key="2">
    <source>
        <dbReference type="Proteomes" id="UP001432222"/>
    </source>
</evidence>
<organism evidence="1 2">
    <name type="scientific">Kitasatospora purpeofusca</name>
    <dbReference type="NCBI Taxonomy" id="67352"/>
    <lineage>
        <taxon>Bacteria</taxon>
        <taxon>Bacillati</taxon>
        <taxon>Actinomycetota</taxon>
        <taxon>Actinomycetes</taxon>
        <taxon>Kitasatosporales</taxon>
        <taxon>Streptomycetaceae</taxon>
        <taxon>Kitasatospora</taxon>
    </lineage>
</organism>
<proteinExistence type="predicted"/>
<dbReference type="RefSeq" id="WP_328959070.1">
    <property type="nucleotide sequence ID" value="NZ_CP108110.1"/>
</dbReference>